<name>A0ABM8VJT1_9BACL</name>
<sequence length="259" mass="30410">MKQTRRNIVSSSPFSSNTLSFKSPWIVFWWSAAFPGFGHILVNSYIWGFFLMVFEYTANTLSKINSAIYFTMTGQFETAKDIIEWRYFLVYSTVYVFAMWDSYRRCVDLNKVYQLAYRDSPAIKPFHFTSLELNFLEKKKPGLALIWSFLLPPLGYIYLQRIPAALFSFIWWGTILHCSHVLEGVHYTALGQFAQAKSILDFQWLLYIPSIYGFSLYDSYTKTVENNLIFEIELSRFLKQTYQQGSLDELYGKENQCMS</sequence>
<protein>
    <recommendedName>
        <fullName evidence="4">DUF975 family protein</fullName>
    </recommendedName>
</protein>
<keyword evidence="3" id="KW-1185">Reference proteome</keyword>
<dbReference type="RefSeq" id="WP_218099891.1">
    <property type="nucleotide sequence ID" value="NZ_CAJVCE010000009.1"/>
</dbReference>
<accession>A0ABM8VJT1</accession>
<comment type="caution">
    <text evidence="2">The sequence shown here is derived from an EMBL/GenBank/DDBJ whole genome shotgun (WGS) entry which is preliminary data.</text>
</comment>
<proteinExistence type="predicted"/>
<evidence type="ECO:0000313" key="3">
    <source>
        <dbReference type="Proteomes" id="UP000730618"/>
    </source>
</evidence>
<dbReference type="EMBL" id="CAJVCE010000009">
    <property type="protein sequence ID" value="CAG7645783.1"/>
    <property type="molecule type" value="Genomic_DNA"/>
</dbReference>
<keyword evidence="1" id="KW-0812">Transmembrane</keyword>
<feature type="transmembrane region" description="Helical" evidence="1">
    <location>
        <begin position="27"/>
        <end position="54"/>
    </location>
</feature>
<gene>
    <name evidence="2" type="ORF">PAECIP111802_03603</name>
</gene>
<evidence type="ECO:0008006" key="4">
    <source>
        <dbReference type="Google" id="ProtNLM"/>
    </source>
</evidence>
<evidence type="ECO:0000313" key="2">
    <source>
        <dbReference type="EMBL" id="CAG7645783.1"/>
    </source>
</evidence>
<keyword evidence="1" id="KW-0472">Membrane</keyword>
<dbReference type="Proteomes" id="UP000730618">
    <property type="component" value="Unassembled WGS sequence"/>
</dbReference>
<evidence type="ECO:0000256" key="1">
    <source>
        <dbReference type="SAM" id="Phobius"/>
    </source>
</evidence>
<keyword evidence="1" id="KW-1133">Transmembrane helix</keyword>
<organism evidence="2 3">
    <name type="scientific">Paenibacillus allorhizosphaerae</name>
    <dbReference type="NCBI Taxonomy" id="2849866"/>
    <lineage>
        <taxon>Bacteria</taxon>
        <taxon>Bacillati</taxon>
        <taxon>Bacillota</taxon>
        <taxon>Bacilli</taxon>
        <taxon>Bacillales</taxon>
        <taxon>Paenibacillaceae</taxon>
        <taxon>Paenibacillus</taxon>
    </lineage>
</organism>
<reference evidence="2 3" key="1">
    <citation type="submission" date="2021-06" db="EMBL/GenBank/DDBJ databases">
        <authorList>
            <person name="Criscuolo A."/>
        </authorList>
    </citation>
    <scope>NUCLEOTIDE SEQUENCE [LARGE SCALE GENOMIC DNA]</scope>
    <source>
        <strain evidence="3">CIP 111802</strain>
    </source>
</reference>